<gene>
    <name evidence="1" type="ORF">AKJ09_02349</name>
</gene>
<dbReference type="AlphaFoldDB" id="A0A0K1PQ60"/>
<evidence type="ECO:0000313" key="1">
    <source>
        <dbReference type="EMBL" id="AKU95685.1"/>
    </source>
</evidence>
<evidence type="ECO:0000313" key="2">
    <source>
        <dbReference type="Proteomes" id="UP000064967"/>
    </source>
</evidence>
<reference evidence="1 2" key="1">
    <citation type="submission" date="2015-08" db="EMBL/GenBank/DDBJ databases">
        <authorList>
            <person name="Babu N.S."/>
            <person name="Beckwith C.J."/>
            <person name="Beseler K.G."/>
            <person name="Brison A."/>
            <person name="Carone J.V."/>
            <person name="Caskin T.P."/>
            <person name="Diamond M."/>
            <person name="Durham M.E."/>
            <person name="Foxe J.M."/>
            <person name="Go M."/>
            <person name="Henderson B.A."/>
            <person name="Jones I.B."/>
            <person name="McGettigan J.A."/>
            <person name="Micheletti S.J."/>
            <person name="Nasrallah M.E."/>
            <person name="Ortiz D."/>
            <person name="Piller C.R."/>
            <person name="Privatt S.R."/>
            <person name="Schneider S.L."/>
            <person name="Sharp S."/>
            <person name="Smith T.C."/>
            <person name="Stanton J.D."/>
            <person name="Ullery H.E."/>
            <person name="Wilson R.J."/>
            <person name="Serrano M.G."/>
            <person name="Buck G."/>
            <person name="Lee V."/>
            <person name="Wang Y."/>
            <person name="Carvalho R."/>
            <person name="Voegtly L."/>
            <person name="Shi R."/>
            <person name="Duckworth R."/>
            <person name="Johnson A."/>
            <person name="Loviza R."/>
            <person name="Walstead R."/>
            <person name="Shah Z."/>
            <person name="Kiflezghi M."/>
            <person name="Wade K."/>
            <person name="Ball S.L."/>
            <person name="Bradley K.W."/>
            <person name="Asai D.J."/>
            <person name="Bowman C.A."/>
            <person name="Russell D.A."/>
            <person name="Pope W.H."/>
            <person name="Jacobs-Sera D."/>
            <person name="Hendrix R.W."/>
            <person name="Hatfull G.F."/>
        </authorList>
    </citation>
    <scope>NUCLEOTIDE SEQUENCE [LARGE SCALE GENOMIC DNA]</scope>
    <source>
        <strain evidence="1 2">DSM 27648</strain>
    </source>
</reference>
<accession>A0A0K1PQ60</accession>
<dbReference type="KEGG" id="llu:AKJ09_02349"/>
<dbReference type="Proteomes" id="UP000064967">
    <property type="component" value="Chromosome"/>
</dbReference>
<protein>
    <submittedName>
        <fullName evidence="1">Uncharacterized protein</fullName>
    </submittedName>
</protein>
<organism evidence="1 2">
    <name type="scientific">Labilithrix luteola</name>
    <dbReference type="NCBI Taxonomy" id="1391654"/>
    <lineage>
        <taxon>Bacteria</taxon>
        <taxon>Pseudomonadati</taxon>
        <taxon>Myxococcota</taxon>
        <taxon>Polyangia</taxon>
        <taxon>Polyangiales</taxon>
        <taxon>Labilitrichaceae</taxon>
        <taxon>Labilithrix</taxon>
    </lineage>
</organism>
<keyword evidence="2" id="KW-1185">Reference proteome</keyword>
<name>A0A0K1PQ60_9BACT</name>
<proteinExistence type="predicted"/>
<dbReference type="EMBL" id="CP012333">
    <property type="protein sequence ID" value="AKU95685.1"/>
    <property type="molecule type" value="Genomic_DNA"/>
</dbReference>
<sequence>MGPQGAKLVLLADGECGLDPGRAPWFLASTWNDAVLWNDTER</sequence>